<dbReference type="Pfam" id="PF07205">
    <property type="entry name" value="DUF1413"/>
    <property type="match status" value="1"/>
</dbReference>
<dbReference type="EMBL" id="JBHUOQ010000005">
    <property type="protein sequence ID" value="MFD2831361.1"/>
    <property type="molecule type" value="Genomic_DNA"/>
</dbReference>
<evidence type="ECO:0000313" key="2">
    <source>
        <dbReference type="Proteomes" id="UP001597519"/>
    </source>
</evidence>
<evidence type="ECO:0000313" key="1">
    <source>
        <dbReference type="EMBL" id="MFD2831361.1"/>
    </source>
</evidence>
<keyword evidence="2" id="KW-1185">Reference proteome</keyword>
<protein>
    <submittedName>
        <fullName evidence="1">Single-stranded DNA-binding protein</fullName>
    </submittedName>
</protein>
<comment type="caution">
    <text evidence="1">The sequence shown here is derived from an EMBL/GenBank/DDBJ whole genome shotgun (WGS) entry which is preliminary data.</text>
</comment>
<reference evidence="2" key="1">
    <citation type="journal article" date="2019" name="Int. J. Syst. Evol. Microbiol.">
        <title>The Global Catalogue of Microorganisms (GCM) 10K type strain sequencing project: providing services to taxonomists for standard genome sequencing and annotation.</title>
        <authorList>
            <consortium name="The Broad Institute Genomics Platform"/>
            <consortium name="The Broad Institute Genome Sequencing Center for Infectious Disease"/>
            <person name="Wu L."/>
            <person name="Ma J."/>
        </authorList>
    </citation>
    <scope>NUCLEOTIDE SEQUENCE [LARGE SCALE GENOMIC DNA]</scope>
    <source>
        <strain evidence="2">KCTC 33575</strain>
    </source>
</reference>
<organism evidence="1 2">
    <name type="scientific">Corticicoccus populi</name>
    <dbReference type="NCBI Taxonomy" id="1812821"/>
    <lineage>
        <taxon>Bacteria</taxon>
        <taxon>Bacillati</taxon>
        <taxon>Bacillota</taxon>
        <taxon>Bacilli</taxon>
        <taxon>Bacillales</taxon>
        <taxon>Staphylococcaceae</taxon>
        <taxon>Corticicoccus</taxon>
    </lineage>
</organism>
<name>A0ABW5WX00_9STAP</name>
<keyword evidence="1" id="KW-0238">DNA-binding</keyword>
<dbReference type="GO" id="GO:0003677">
    <property type="term" value="F:DNA binding"/>
    <property type="evidence" value="ECO:0007669"/>
    <property type="project" value="UniProtKB-KW"/>
</dbReference>
<accession>A0ABW5WX00</accession>
<gene>
    <name evidence="1" type="ORF">ACFSX4_12875</name>
</gene>
<proteinExistence type="predicted"/>
<dbReference type="RefSeq" id="WP_377775547.1">
    <property type="nucleotide sequence ID" value="NZ_JBHUOQ010000005.1"/>
</dbReference>
<dbReference type="Proteomes" id="UP001597519">
    <property type="component" value="Unassembled WGS sequence"/>
</dbReference>
<sequence>MAKNEKKLLKKAWKETKSLHEGETFLLKDLFKGYKWNRLAIEQRVVLGRLFLEKVKDKKSVQALEKNSSNQQVYQKMEE</sequence>
<dbReference type="InterPro" id="IPR010813">
    <property type="entry name" value="DUF1413"/>
</dbReference>